<dbReference type="SMART" id="SM00267">
    <property type="entry name" value="GGDEF"/>
    <property type="match status" value="1"/>
</dbReference>
<protein>
    <submittedName>
        <fullName evidence="4">Diguanylate cyclase</fullName>
        <ecNumber evidence="4">2.7.7.65</ecNumber>
    </submittedName>
</protein>
<proteinExistence type="predicted"/>
<comment type="caution">
    <text evidence="4">The sequence shown here is derived from an EMBL/GenBank/DDBJ whole genome shotgun (WGS) entry which is preliminary data.</text>
</comment>
<dbReference type="InterPro" id="IPR000160">
    <property type="entry name" value="GGDEF_dom"/>
</dbReference>
<dbReference type="PROSITE" id="PS50887">
    <property type="entry name" value="GGDEF"/>
    <property type="match status" value="1"/>
</dbReference>
<sequence length="416" mass="45751">MIEFFPDGHISFANENFLKLMEYQEGEVIGQHHSMFLKPMDRDHPHYRAFWELLRSGEFVRREFCRVAKSGREVWLQASYNPVIDDQGRVRSIVKIATDITADRQRSATHQSTLEAISRSTIMVEYTLDGTILSANAKFAALMGYDVQDLLGRNHCSLVPSAGAAGPAYRTFWNRLRSGESVEDEFAYVSRSGCRIWLKASYNPILDASGHPCSVMMIATDITDRLEQNAESERLALIDQLTGVSNRRGFDLALAATTSERASRPEPVSLLILDVDNFKAFNDSYGHQVGDRCLQVIARAVELAVQQHPNGLVARYGGEEFAVILSDTGPLEALRIADDVRTKIAELAIGHPGNTGWGIVTASIGSATLVKAQRQGTAKDLVAAADAALYEAKRSGRNRTVAAATFGEESQVEPAS</sequence>
<dbReference type="PANTHER" id="PTHR44757:SF2">
    <property type="entry name" value="BIOFILM ARCHITECTURE MAINTENANCE PROTEIN MBAA"/>
    <property type="match status" value="1"/>
</dbReference>
<dbReference type="PROSITE" id="PS50112">
    <property type="entry name" value="PAS"/>
    <property type="match status" value="1"/>
</dbReference>
<accession>A0ABS4BCK1</accession>
<dbReference type="InterPro" id="IPR035965">
    <property type="entry name" value="PAS-like_dom_sf"/>
</dbReference>
<dbReference type="Gene3D" id="3.30.70.270">
    <property type="match status" value="1"/>
</dbReference>
<feature type="domain" description="PAC" evidence="2">
    <location>
        <begin position="182"/>
        <end position="234"/>
    </location>
</feature>
<evidence type="ECO:0000313" key="4">
    <source>
        <dbReference type="EMBL" id="MBP0614485.1"/>
    </source>
</evidence>
<dbReference type="PROSITE" id="PS50113">
    <property type="entry name" value="PAC"/>
    <property type="match status" value="2"/>
</dbReference>
<dbReference type="GO" id="GO:0052621">
    <property type="term" value="F:diguanylate cyclase activity"/>
    <property type="evidence" value="ECO:0007669"/>
    <property type="project" value="UniProtKB-EC"/>
</dbReference>
<dbReference type="SUPFAM" id="SSF55785">
    <property type="entry name" value="PYP-like sensor domain (PAS domain)"/>
    <property type="match status" value="2"/>
</dbReference>
<reference evidence="4 5" key="1">
    <citation type="submission" date="2021-04" db="EMBL/GenBank/DDBJ databases">
        <title>Whole genome sequence of Jiella sp. KSK16Y-1.</title>
        <authorList>
            <person name="Tuo L."/>
        </authorList>
    </citation>
    <scope>NUCLEOTIDE SEQUENCE [LARGE SCALE GENOMIC DNA]</scope>
    <source>
        <strain evidence="4 5">KSK16Y-1</strain>
    </source>
</reference>
<evidence type="ECO:0000259" key="1">
    <source>
        <dbReference type="PROSITE" id="PS50112"/>
    </source>
</evidence>
<dbReference type="PANTHER" id="PTHR44757">
    <property type="entry name" value="DIGUANYLATE CYCLASE DGCP"/>
    <property type="match status" value="1"/>
</dbReference>
<dbReference type="EC" id="2.7.7.65" evidence="4"/>
<dbReference type="InterPro" id="IPR000700">
    <property type="entry name" value="PAS-assoc_C"/>
</dbReference>
<dbReference type="Pfam" id="PF08448">
    <property type="entry name" value="PAS_4"/>
    <property type="match status" value="1"/>
</dbReference>
<keyword evidence="4" id="KW-0548">Nucleotidyltransferase</keyword>
<dbReference type="InterPro" id="IPR000014">
    <property type="entry name" value="PAS"/>
</dbReference>
<dbReference type="InterPro" id="IPR029787">
    <property type="entry name" value="Nucleotide_cyclase"/>
</dbReference>
<gene>
    <name evidence="4" type="ORF">J6595_02710</name>
</gene>
<feature type="domain" description="PAS" evidence="1">
    <location>
        <begin position="106"/>
        <end position="154"/>
    </location>
</feature>
<feature type="domain" description="GGDEF" evidence="3">
    <location>
        <begin position="266"/>
        <end position="405"/>
    </location>
</feature>
<name>A0ABS4BCK1_9HYPH</name>
<dbReference type="NCBIfam" id="TIGR00254">
    <property type="entry name" value="GGDEF"/>
    <property type="match status" value="1"/>
</dbReference>
<dbReference type="InterPro" id="IPR013656">
    <property type="entry name" value="PAS_4"/>
</dbReference>
<dbReference type="InterPro" id="IPR001610">
    <property type="entry name" value="PAC"/>
</dbReference>
<dbReference type="SMART" id="SM00086">
    <property type="entry name" value="PAC"/>
    <property type="match status" value="2"/>
</dbReference>
<dbReference type="Pfam" id="PF00990">
    <property type="entry name" value="GGDEF"/>
    <property type="match status" value="1"/>
</dbReference>
<evidence type="ECO:0000259" key="2">
    <source>
        <dbReference type="PROSITE" id="PS50113"/>
    </source>
</evidence>
<dbReference type="Proteomes" id="UP000678276">
    <property type="component" value="Unassembled WGS sequence"/>
</dbReference>
<dbReference type="CDD" id="cd00130">
    <property type="entry name" value="PAS"/>
    <property type="match status" value="2"/>
</dbReference>
<dbReference type="Gene3D" id="3.30.450.20">
    <property type="entry name" value="PAS domain"/>
    <property type="match status" value="2"/>
</dbReference>
<dbReference type="InterPro" id="IPR013655">
    <property type="entry name" value="PAS_fold_3"/>
</dbReference>
<dbReference type="Pfam" id="PF08447">
    <property type="entry name" value="PAS_3"/>
    <property type="match status" value="1"/>
</dbReference>
<feature type="domain" description="PAC" evidence="2">
    <location>
        <begin position="60"/>
        <end position="112"/>
    </location>
</feature>
<evidence type="ECO:0000313" key="5">
    <source>
        <dbReference type="Proteomes" id="UP000678276"/>
    </source>
</evidence>
<organism evidence="4 5">
    <name type="scientific">Jiella mangrovi</name>
    <dbReference type="NCBI Taxonomy" id="2821407"/>
    <lineage>
        <taxon>Bacteria</taxon>
        <taxon>Pseudomonadati</taxon>
        <taxon>Pseudomonadota</taxon>
        <taxon>Alphaproteobacteria</taxon>
        <taxon>Hyphomicrobiales</taxon>
        <taxon>Aurantimonadaceae</taxon>
        <taxon>Jiella</taxon>
    </lineage>
</organism>
<keyword evidence="5" id="KW-1185">Reference proteome</keyword>
<dbReference type="InterPro" id="IPR052155">
    <property type="entry name" value="Biofilm_reg_signaling"/>
</dbReference>
<dbReference type="SUPFAM" id="SSF55073">
    <property type="entry name" value="Nucleotide cyclase"/>
    <property type="match status" value="1"/>
</dbReference>
<evidence type="ECO:0000259" key="3">
    <source>
        <dbReference type="PROSITE" id="PS50887"/>
    </source>
</evidence>
<dbReference type="CDD" id="cd01949">
    <property type="entry name" value="GGDEF"/>
    <property type="match status" value="1"/>
</dbReference>
<dbReference type="InterPro" id="IPR043128">
    <property type="entry name" value="Rev_trsase/Diguanyl_cyclase"/>
</dbReference>
<dbReference type="EMBL" id="JAGJCF010000001">
    <property type="protein sequence ID" value="MBP0614485.1"/>
    <property type="molecule type" value="Genomic_DNA"/>
</dbReference>
<keyword evidence="4" id="KW-0808">Transferase</keyword>
<dbReference type="NCBIfam" id="TIGR00229">
    <property type="entry name" value="sensory_box"/>
    <property type="match status" value="2"/>
</dbReference>